<sequence length="36" mass="4347">MLQILDCTLRDGGYYNNWRFQDTLVRNYLRSMEACS</sequence>
<protein>
    <recommendedName>
        <fullName evidence="2">Pyruvate carboxyltransferase domain-containing protein</fullName>
    </recommendedName>
</protein>
<dbReference type="EMBL" id="UINC01199186">
    <property type="protein sequence ID" value="SVE17491.1"/>
    <property type="molecule type" value="Genomic_DNA"/>
</dbReference>
<name>A0A383BCC9_9ZZZZ</name>
<proteinExistence type="predicted"/>
<dbReference type="AlphaFoldDB" id="A0A383BCC9"/>
<accession>A0A383BCC9</accession>
<feature type="non-terminal residue" evidence="1">
    <location>
        <position position="36"/>
    </location>
</feature>
<evidence type="ECO:0008006" key="2">
    <source>
        <dbReference type="Google" id="ProtNLM"/>
    </source>
</evidence>
<reference evidence="1" key="1">
    <citation type="submission" date="2018-05" db="EMBL/GenBank/DDBJ databases">
        <authorList>
            <person name="Lanie J.A."/>
            <person name="Ng W.-L."/>
            <person name="Kazmierczak K.M."/>
            <person name="Andrzejewski T.M."/>
            <person name="Davidsen T.M."/>
            <person name="Wayne K.J."/>
            <person name="Tettelin H."/>
            <person name="Glass J.I."/>
            <person name="Rusch D."/>
            <person name="Podicherti R."/>
            <person name="Tsui H.-C.T."/>
            <person name="Winkler M.E."/>
        </authorList>
    </citation>
    <scope>NUCLEOTIDE SEQUENCE</scope>
</reference>
<gene>
    <name evidence="1" type="ORF">METZ01_LOCUS470345</name>
</gene>
<organism evidence="1">
    <name type="scientific">marine metagenome</name>
    <dbReference type="NCBI Taxonomy" id="408172"/>
    <lineage>
        <taxon>unclassified sequences</taxon>
        <taxon>metagenomes</taxon>
        <taxon>ecological metagenomes</taxon>
    </lineage>
</organism>
<evidence type="ECO:0000313" key="1">
    <source>
        <dbReference type="EMBL" id="SVE17491.1"/>
    </source>
</evidence>